<evidence type="ECO:0000256" key="2">
    <source>
        <dbReference type="PIRSR" id="PIRSR006232-1"/>
    </source>
</evidence>
<dbReference type="GO" id="GO:0046872">
    <property type="term" value="F:metal ion binding"/>
    <property type="evidence" value="ECO:0007669"/>
    <property type="project" value="UniProtKB-KW"/>
</dbReference>
<dbReference type="Pfam" id="PF17954">
    <property type="entry name" value="Pirin_C_2"/>
    <property type="match status" value="1"/>
</dbReference>
<reference evidence="6 7" key="1">
    <citation type="submission" date="2016-10" db="EMBL/GenBank/DDBJ databases">
        <authorList>
            <person name="de Groot N.N."/>
        </authorList>
    </citation>
    <scope>NUCLEOTIDE SEQUENCE [LARGE SCALE GENOMIC DNA]</scope>
    <source>
        <strain evidence="6 7">DSM 2895</strain>
    </source>
</reference>
<proteinExistence type="inferred from homology"/>
<protein>
    <recommendedName>
        <fullName evidence="8">Pirin</fullName>
    </recommendedName>
</protein>
<feature type="binding site" evidence="2">
    <location>
        <position position="80"/>
    </location>
    <ligand>
        <name>Fe cation</name>
        <dbReference type="ChEBI" id="CHEBI:24875"/>
    </ligand>
</feature>
<accession>A0A1G8Z887</accession>
<evidence type="ECO:0000313" key="7">
    <source>
        <dbReference type="Proteomes" id="UP000182836"/>
    </source>
</evidence>
<feature type="domain" description="Pirin N-terminal" evidence="4">
    <location>
        <begin position="23"/>
        <end position="95"/>
    </location>
</feature>
<comment type="similarity">
    <text evidence="1 3">Belongs to the pirin family.</text>
</comment>
<dbReference type="EMBL" id="FNED01000039">
    <property type="protein sequence ID" value="SDK11292.1"/>
    <property type="molecule type" value="Genomic_DNA"/>
</dbReference>
<name>A0A1G8Z887_ANEMI</name>
<evidence type="ECO:0000313" key="6">
    <source>
        <dbReference type="EMBL" id="SDK11292.1"/>
    </source>
</evidence>
<feature type="binding site" evidence="2">
    <location>
        <position position="34"/>
    </location>
    <ligand>
        <name>Fe cation</name>
        <dbReference type="ChEBI" id="CHEBI:24875"/>
    </ligand>
</feature>
<dbReference type="PIRSF" id="PIRSF006232">
    <property type="entry name" value="Pirin"/>
    <property type="match status" value="1"/>
</dbReference>
<evidence type="ECO:0000259" key="5">
    <source>
        <dbReference type="Pfam" id="PF17954"/>
    </source>
</evidence>
<gene>
    <name evidence="6" type="ORF">SAMN04487909_13929</name>
</gene>
<sequence>MIKVITKEGRYKPFDPLRIFDIDIIQPGQGFGMHPHANREIVTYVIDGTLEHQDNLGNKVILEAGGVQRITAGTGIFHSECNRSKDKPVHLLQIWFLPTNKGLPPSWEQKRFTKEQQRNQLFPIVSGTPLRKALHINQDIIMYVSYLETGKAITFTQEEGRRIFLFVMEGELTLNRSMTLNRHNSARVTETSTLEVTTNSGTHFMLIDLP</sequence>
<dbReference type="AlphaFoldDB" id="A0A1G8Z887"/>
<dbReference type="OrthoDB" id="321327at2"/>
<dbReference type="Gene3D" id="2.60.120.10">
    <property type="entry name" value="Jelly Rolls"/>
    <property type="match status" value="2"/>
</dbReference>
<dbReference type="InterPro" id="IPR012093">
    <property type="entry name" value="Pirin"/>
</dbReference>
<keyword evidence="2" id="KW-0479">Metal-binding</keyword>
<evidence type="ECO:0000256" key="3">
    <source>
        <dbReference type="RuleBase" id="RU003457"/>
    </source>
</evidence>
<feature type="binding site" evidence="2">
    <location>
        <position position="36"/>
    </location>
    <ligand>
        <name>Fe cation</name>
        <dbReference type="ChEBI" id="CHEBI:24875"/>
    </ligand>
</feature>
<evidence type="ECO:0008006" key="8">
    <source>
        <dbReference type="Google" id="ProtNLM"/>
    </source>
</evidence>
<feature type="binding site" evidence="2">
    <location>
        <position position="78"/>
    </location>
    <ligand>
        <name>Fe cation</name>
        <dbReference type="ChEBI" id="CHEBI:24875"/>
    </ligand>
</feature>
<evidence type="ECO:0000256" key="1">
    <source>
        <dbReference type="ARBA" id="ARBA00008416"/>
    </source>
</evidence>
<dbReference type="InterPro" id="IPR011051">
    <property type="entry name" value="RmlC_Cupin_sf"/>
</dbReference>
<dbReference type="GeneID" id="42307622"/>
<comment type="cofactor">
    <cofactor evidence="2">
        <name>Fe cation</name>
        <dbReference type="ChEBI" id="CHEBI:24875"/>
    </cofactor>
    <text evidence="2">Binds 1 Fe cation per subunit.</text>
</comment>
<organism evidence="6 7">
    <name type="scientific">Aneurinibacillus migulanus</name>
    <name type="common">Bacillus migulanus</name>
    <dbReference type="NCBI Taxonomy" id="47500"/>
    <lineage>
        <taxon>Bacteria</taxon>
        <taxon>Bacillati</taxon>
        <taxon>Bacillota</taxon>
        <taxon>Bacilli</taxon>
        <taxon>Bacillales</taxon>
        <taxon>Paenibacillaceae</taxon>
        <taxon>Aneurinibacillus group</taxon>
        <taxon>Aneurinibacillus</taxon>
    </lineage>
</organism>
<dbReference type="SUPFAM" id="SSF51182">
    <property type="entry name" value="RmlC-like cupins"/>
    <property type="match status" value="1"/>
</dbReference>
<keyword evidence="2" id="KW-0408">Iron</keyword>
<dbReference type="Proteomes" id="UP000182836">
    <property type="component" value="Unassembled WGS sequence"/>
</dbReference>
<dbReference type="Pfam" id="PF02678">
    <property type="entry name" value="Pirin"/>
    <property type="match status" value="1"/>
</dbReference>
<dbReference type="PANTHER" id="PTHR43212:SF3">
    <property type="entry name" value="QUERCETIN 2,3-DIOXYGENASE"/>
    <property type="match status" value="1"/>
</dbReference>
<feature type="domain" description="Quercetin 2,3-dioxygenase C-terminal cupin" evidence="5">
    <location>
        <begin position="124"/>
        <end position="209"/>
    </location>
</feature>
<evidence type="ECO:0000259" key="4">
    <source>
        <dbReference type="Pfam" id="PF02678"/>
    </source>
</evidence>
<dbReference type="PANTHER" id="PTHR43212">
    <property type="entry name" value="QUERCETIN 2,3-DIOXYGENASE"/>
    <property type="match status" value="1"/>
</dbReference>
<dbReference type="RefSeq" id="WP_052812361.1">
    <property type="nucleotide sequence ID" value="NZ_BJOA01000126.1"/>
</dbReference>
<dbReference type="InterPro" id="IPR014710">
    <property type="entry name" value="RmlC-like_jellyroll"/>
</dbReference>
<dbReference type="InterPro" id="IPR003829">
    <property type="entry name" value="Pirin_N_dom"/>
</dbReference>
<dbReference type="InterPro" id="IPR041602">
    <property type="entry name" value="Quercetinase_C"/>
</dbReference>